<dbReference type="EMBL" id="MN739575">
    <property type="protein sequence ID" value="QHT13672.1"/>
    <property type="molecule type" value="Genomic_DNA"/>
</dbReference>
<dbReference type="InterPro" id="IPR021838">
    <property type="entry name" value="DUF3431"/>
</dbReference>
<proteinExistence type="predicted"/>
<sequence>MIDVIVAHYNSFAFEQFVEHFRENIGYESNVLVYDKSNKYMNKNNYNVIPRENIGREADTYLHHIITNYDKLSEYTLFIQDDTDNHIIDNGSFTKQCNAVVRANEKFKLFGTSWRKGGPVHIRTITNGILHLHTFPSPDSIKLACEKLNIALPRTYNTETCAFFVCHRDIITSRPKAFYIQLLAWALENVPNGFVLEHMWKLIFPAA</sequence>
<organism evidence="1">
    <name type="scientific">viral metagenome</name>
    <dbReference type="NCBI Taxonomy" id="1070528"/>
    <lineage>
        <taxon>unclassified sequences</taxon>
        <taxon>metagenomes</taxon>
        <taxon>organismal metagenomes</taxon>
    </lineage>
</organism>
<evidence type="ECO:0008006" key="2">
    <source>
        <dbReference type="Google" id="ProtNLM"/>
    </source>
</evidence>
<name>A0A6C0DB89_9ZZZZ</name>
<protein>
    <recommendedName>
        <fullName evidence="2">Glycosyltransferase 2-like domain-containing protein</fullName>
    </recommendedName>
</protein>
<dbReference type="Pfam" id="PF11913">
    <property type="entry name" value="DUF3431"/>
    <property type="match status" value="1"/>
</dbReference>
<evidence type="ECO:0000313" key="1">
    <source>
        <dbReference type="EMBL" id="QHT13672.1"/>
    </source>
</evidence>
<dbReference type="PANTHER" id="PTHR37490:SF1">
    <property type="entry name" value="GLYCOSYLTRANSFERASE 2-LIKE DOMAIN-CONTAINING PROTEIN"/>
    <property type="match status" value="1"/>
</dbReference>
<dbReference type="AlphaFoldDB" id="A0A6C0DB89"/>
<reference evidence="1" key="1">
    <citation type="journal article" date="2020" name="Nature">
        <title>Giant virus diversity and host interactions through global metagenomics.</title>
        <authorList>
            <person name="Schulz F."/>
            <person name="Roux S."/>
            <person name="Paez-Espino D."/>
            <person name="Jungbluth S."/>
            <person name="Walsh D.A."/>
            <person name="Denef V.J."/>
            <person name="McMahon K.D."/>
            <person name="Konstantinidis K.T."/>
            <person name="Eloe-Fadrosh E.A."/>
            <person name="Kyrpides N.C."/>
            <person name="Woyke T."/>
        </authorList>
    </citation>
    <scope>NUCLEOTIDE SEQUENCE</scope>
    <source>
        <strain evidence="1">GVMAG-M-3300023174-132</strain>
    </source>
</reference>
<accession>A0A6C0DB89</accession>
<dbReference type="PANTHER" id="PTHR37490">
    <property type="entry name" value="EXPRESSED PROTEIN"/>
    <property type="match status" value="1"/>
</dbReference>